<keyword evidence="3" id="KW-1185">Reference proteome</keyword>
<dbReference type="Pfam" id="PF13020">
    <property type="entry name" value="NOV_C"/>
    <property type="match status" value="1"/>
</dbReference>
<reference evidence="3" key="1">
    <citation type="journal article" date="2019" name="Int. J. Syst. Evol. Microbiol.">
        <title>The Global Catalogue of Microorganisms (GCM) 10K type strain sequencing project: providing services to taxonomists for standard genome sequencing and annotation.</title>
        <authorList>
            <consortium name="The Broad Institute Genomics Platform"/>
            <consortium name="The Broad Institute Genome Sequencing Center for Infectious Disease"/>
            <person name="Wu L."/>
            <person name="Ma J."/>
        </authorList>
    </citation>
    <scope>NUCLEOTIDE SEQUENCE [LARGE SCALE GENOMIC DNA]</scope>
    <source>
        <strain evidence="3">KCTC 52168</strain>
    </source>
</reference>
<organism evidence="2 3">
    <name type="scientific">Piscinibacterium candidicorallinum</name>
    <dbReference type="NCBI Taxonomy" id="1793872"/>
    <lineage>
        <taxon>Bacteria</taxon>
        <taxon>Pseudomonadati</taxon>
        <taxon>Pseudomonadota</taxon>
        <taxon>Betaproteobacteria</taxon>
        <taxon>Burkholderiales</taxon>
        <taxon>Piscinibacterium</taxon>
    </lineage>
</organism>
<dbReference type="RefSeq" id="WP_377304714.1">
    <property type="nucleotide sequence ID" value="NZ_CP180191.1"/>
</dbReference>
<protein>
    <submittedName>
        <fullName evidence="2">DUF3883 domain-containing protein</fullName>
    </submittedName>
</protein>
<sequence length="280" mass="31782">MAAERDWSRLEVEAIVADYLNMLALELAGQTYSKAARRRQLMAKLTQRSEGSIEFKHANISAALIELGYPYISGYKPRNNFQQLVLDVLAAQLSDRRDIDALALDAVARPAANAPLEDFSDVLREPPRAEHPHQVREPRPEYAVKRDYLQRESQNASLGLAGEEYVLRFESWRLWKAGAKHLADRVEHIAQTRGDGLGYDVLSFEPDGREKLIEVKTTTFGALTPFYVSANEVRVSEARKEDFHLYRVFEFRKKPQVFDLPGPIAKHVALDPVSFVARFG</sequence>
<evidence type="ECO:0000313" key="3">
    <source>
        <dbReference type="Proteomes" id="UP001595556"/>
    </source>
</evidence>
<name>A0ABV7H3V8_9BURK</name>
<dbReference type="Proteomes" id="UP001595556">
    <property type="component" value="Unassembled WGS sequence"/>
</dbReference>
<gene>
    <name evidence="2" type="ORF">ACFOEN_13335</name>
</gene>
<dbReference type="EMBL" id="JBHRTI010000007">
    <property type="protein sequence ID" value="MFC3148609.1"/>
    <property type="molecule type" value="Genomic_DNA"/>
</dbReference>
<evidence type="ECO:0000259" key="1">
    <source>
        <dbReference type="Pfam" id="PF13020"/>
    </source>
</evidence>
<comment type="caution">
    <text evidence="2">The sequence shown here is derived from an EMBL/GenBank/DDBJ whole genome shotgun (WGS) entry which is preliminary data.</text>
</comment>
<feature type="domain" description="Protein NO VEIN C-terminal" evidence="1">
    <location>
        <begin position="162"/>
        <end position="258"/>
    </location>
</feature>
<dbReference type="InterPro" id="IPR024975">
    <property type="entry name" value="NOV_C"/>
</dbReference>
<evidence type="ECO:0000313" key="2">
    <source>
        <dbReference type="EMBL" id="MFC3148609.1"/>
    </source>
</evidence>
<accession>A0ABV7H3V8</accession>
<proteinExistence type="predicted"/>